<evidence type="ECO:0000313" key="2">
    <source>
        <dbReference type="EMBL" id="AXN39855.1"/>
    </source>
</evidence>
<dbReference type="EMBL" id="CP030926">
    <property type="protein sequence ID" value="AXN39855.1"/>
    <property type="molecule type" value="Genomic_DNA"/>
</dbReference>
<dbReference type="Proteomes" id="UP000260457">
    <property type="component" value="Chromosome"/>
</dbReference>
<organism evidence="2 3">
    <name type="scientific">Peribacillus butanolivorans</name>
    <dbReference type="NCBI Taxonomy" id="421767"/>
    <lineage>
        <taxon>Bacteria</taxon>
        <taxon>Bacillati</taxon>
        <taxon>Bacillota</taxon>
        <taxon>Bacilli</taxon>
        <taxon>Bacillales</taxon>
        <taxon>Bacillaceae</taxon>
        <taxon>Peribacillus</taxon>
    </lineage>
</organism>
<protein>
    <recommendedName>
        <fullName evidence="4">Phage tail tape measure protein</fullName>
    </recommendedName>
</protein>
<sequence>MAIDLKASISLVDKMTAPMKKISSQMQRFKSETENATRGVSQMRSSMGGFTTGLAAAATGILGVVGAQKLLNSTIGEAMKLDYNKVSLQAMFRGDAEAADELSKFIENKALNSVMTYQEALNSTRSFSTLTKNTDEIKEMVNLTERLSYLNPLEGFEGAGFAIKEALGGDMISLKDRFNLTSDQIAPIKEAANQAEKLKMLDKILTDIGIDIQYLEDVNSTPWEKWLKLVDTGKQTLVAFGNESLASVVPFIDKMTAFLGSDKWASFKTNAAESFGAAVSGAINLATAIATNWTPIKETLIALTSGFVAMRTAMIALTIVSTITTMMNAYKVATVGATTAQALLNGVLLANPIGLVIAAIGLLVAAGVYLYRNWDTVKAKTIELWNKLGFLKGAVIAMLGPFGQIVAAGIAIYRNFDTIKSKAGEMVNSVISGVNKMIGVLNRIPGVSIPIVPKVSWGNVTSAPQYSASVGQGRQTSHAGGLSRVPYDGYGASLHKGERVLTKQENKEYTNGGGGSAVNLTVQYMGGGPMDEREMNRFADFLVRKIETAGGAGA</sequence>
<feature type="transmembrane region" description="Helical" evidence="1">
    <location>
        <begin position="308"/>
        <end position="330"/>
    </location>
</feature>
<gene>
    <name evidence="2" type="ORF">DTO10_16805</name>
</gene>
<keyword evidence="3" id="KW-1185">Reference proteome</keyword>
<proteinExistence type="predicted"/>
<evidence type="ECO:0008006" key="4">
    <source>
        <dbReference type="Google" id="ProtNLM"/>
    </source>
</evidence>
<name>A0ABN5N8Q3_9BACI</name>
<evidence type="ECO:0000313" key="3">
    <source>
        <dbReference type="Proteomes" id="UP000260457"/>
    </source>
</evidence>
<evidence type="ECO:0000256" key="1">
    <source>
        <dbReference type="SAM" id="Phobius"/>
    </source>
</evidence>
<keyword evidence="1" id="KW-0472">Membrane</keyword>
<keyword evidence="1" id="KW-0812">Transmembrane</keyword>
<reference evidence="2 3" key="1">
    <citation type="submission" date="2018-07" db="EMBL/GenBank/DDBJ databases">
        <title>The molecular basis for the intramolecular migration of carboxyl group in the catabolism of para-hydroxybenzoate via gentisate.</title>
        <authorList>
            <person name="Zhao H."/>
            <person name="Xu Y."/>
            <person name="Lin S."/>
            <person name="Spain J.C."/>
            <person name="Zhou N.-Y."/>
        </authorList>
    </citation>
    <scope>NUCLEOTIDE SEQUENCE [LARGE SCALE GENOMIC DNA]</scope>
    <source>
        <strain evidence="2 3">PHB-7a</strain>
    </source>
</reference>
<accession>A0ABN5N8Q3</accession>
<feature type="transmembrane region" description="Helical" evidence="1">
    <location>
        <begin position="342"/>
        <end position="370"/>
    </location>
</feature>
<keyword evidence="1" id="KW-1133">Transmembrane helix</keyword>
<feature type="transmembrane region" description="Helical" evidence="1">
    <location>
        <begin position="390"/>
        <end position="413"/>
    </location>
</feature>